<organism evidence="1">
    <name type="scientific">uncultured Sulfurovum sp</name>
    <dbReference type="NCBI Taxonomy" id="269237"/>
    <lineage>
        <taxon>Bacteria</taxon>
        <taxon>Pseudomonadati</taxon>
        <taxon>Campylobacterota</taxon>
        <taxon>Epsilonproteobacteria</taxon>
        <taxon>Campylobacterales</taxon>
        <taxon>Sulfurovaceae</taxon>
        <taxon>Sulfurovum</taxon>
        <taxon>environmental samples</taxon>
    </lineage>
</organism>
<gene>
    <name evidence="1" type="ORF">HELGO_WM3314</name>
</gene>
<accession>A0A6S6SWC5</accession>
<dbReference type="AlphaFoldDB" id="A0A6S6SWC5"/>
<proteinExistence type="predicted"/>
<sequence length="139" mass="16348">MKKASLAMKLQSYITEKREFTLKELYQEFGEYKEHSVRARLYETDEYQEKRIIKTENGSYALCGVELEALIEKVDTREHLYTLTNAKVTYDLLLNDLPYSTNANRGGNRDLTDYPLITPEDFSSMITQIENSFYTKQNY</sequence>
<evidence type="ECO:0000313" key="1">
    <source>
        <dbReference type="EMBL" id="CAA6807597.1"/>
    </source>
</evidence>
<reference evidence="1" key="1">
    <citation type="submission" date="2020-01" db="EMBL/GenBank/DDBJ databases">
        <authorList>
            <person name="Meier V. D."/>
            <person name="Meier V D."/>
        </authorList>
    </citation>
    <scope>NUCLEOTIDE SEQUENCE</scope>
    <source>
        <strain evidence="1">HLG_WM_MAG_01</strain>
    </source>
</reference>
<name>A0A6S6SWC5_9BACT</name>
<protein>
    <submittedName>
        <fullName evidence="1">Uncharacterized protein</fullName>
    </submittedName>
</protein>
<dbReference type="EMBL" id="CACVAS010000047">
    <property type="protein sequence ID" value="CAA6807597.1"/>
    <property type="molecule type" value="Genomic_DNA"/>
</dbReference>